<keyword evidence="3" id="KW-0687">Ribonucleoprotein</keyword>
<dbReference type="GO" id="GO:0005840">
    <property type="term" value="C:ribosome"/>
    <property type="evidence" value="ECO:0007669"/>
    <property type="project" value="UniProtKB-KW"/>
</dbReference>
<evidence type="ECO:0000313" key="5">
    <source>
        <dbReference type="EMBL" id="AZI56091.1"/>
    </source>
</evidence>
<accession>A0A3G8ZQQ3</accession>
<feature type="compositionally biased region" description="Basic and acidic residues" evidence="4">
    <location>
        <begin position="33"/>
        <end position="50"/>
    </location>
</feature>
<dbReference type="EMBL" id="CP034160">
    <property type="protein sequence ID" value="AZI56091.1"/>
    <property type="molecule type" value="Genomic_DNA"/>
</dbReference>
<dbReference type="GO" id="GO:1990904">
    <property type="term" value="C:ribonucleoprotein complex"/>
    <property type="evidence" value="ECO:0007669"/>
    <property type="project" value="UniProtKB-KW"/>
</dbReference>
<dbReference type="NCBIfam" id="TIGR04560">
    <property type="entry name" value="ribo_THX"/>
    <property type="match status" value="1"/>
</dbReference>
<dbReference type="KEGG" id="eva:EIB75_12855"/>
<comment type="similarity">
    <text evidence="1">Belongs to the bacterial ribosomal protein bTHX family.</text>
</comment>
<proteinExistence type="inferred from homology"/>
<dbReference type="Pfam" id="PF17070">
    <property type="entry name" value="Thx"/>
    <property type="match status" value="1"/>
</dbReference>
<feature type="compositionally biased region" description="Basic residues" evidence="4">
    <location>
        <begin position="51"/>
        <end position="61"/>
    </location>
</feature>
<evidence type="ECO:0000313" key="6">
    <source>
        <dbReference type="Proteomes" id="UP000272316"/>
    </source>
</evidence>
<protein>
    <submittedName>
        <fullName evidence="5">30S ribosomal protein THX</fullName>
    </submittedName>
</protein>
<evidence type="ECO:0000256" key="4">
    <source>
        <dbReference type="SAM" id="MobiDB-lite"/>
    </source>
</evidence>
<dbReference type="AlphaFoldDB" id="A0A3G8ZQQ3"/>
<name>A0A3G8ZQQ3_9FLAO</name>
<evidence type="ECO:0000256" key="2">
    <source>
        <dbReference type="ARBA" id="ARBA00022980"/>
    </source>
</evidence>
<feature type="region of interest" description="Disordered" evidence="4">
    <location>
        <begin position="1"/>
        <end position="61"/>
    </location>
</feature>
<dbReference type="RefSeq" id="WP_124986885.1">
    <property type="nucleotide sequence ID" value="NZ_CP034160.1"/>
</dbReference>
<feature type="compositionally biased region" description="Basic residues" evidence="4">
    <location>
        <begin position="9"/>
        <end position="27"/>
    </location>
</feature>
<dbReference type="Proteomes" id="UP000272316">
    <property type="component" value="Chromosome"/>
</dbReference>
<keyword evidence="2 5" id="KW-0689">Ribosomal protein</keyword>
<organism evidence="5 6">
    <name type="scientific">Epilithonimonas vandammei</name>
    <dbReference type="NCBI Taxonomy" id="2487072"/>
    <lineage>
        <taxon>Bacteria</taxon>
        <taxon>Pseudomonadati</taxon>
        <taxon>Bacteroidota</taxon>
        <taxon>Flavobacteriia</taxon>
        <taxon>Flavobacteriales</taxon>
        <taxon>Weeksellaceae</taxon>
        <taxon>Chryseobacterium group</taxon>
        <taxon>Epilithonimonas</taxon>
    </lineage>
</organism>
<dbReference type="InterPro" id="IPR031414">
    <property type="entry name" value="Ribosomal_bTHX"/>
</dbReference>
<gene>
    <name evidence="5" type="ORF">EIB75_12855</name>
</gene>
<evidence type="ECO:0000256" key="3">
    <source>
        <dbReference type="ARBA" id="ARBA00023274"/>
    </source>
</evidence>
<dbReference type="InterPro" id="IPR030826">
    <property type="entry name" value="Ribosomal_bTHX/bTHXc/bTHXm"/>
</dbReference>
<reference evidence="6" key="1">
    <citation type="submission" date="2018-11" db="EMBL/GenBank/DDBJ databases">
        <title>Proposal to divide the Flavobacteriaceae and reorganize its genera based on Amino Acid Identity values calculated from whole genome sequences.</title>
        <authorList>
            <person name="Nicholson A.C."/>
            <person name="Gulvik C.A."/>
            <person name="Whitney A.M."/>
            <person name="Sheth M."/>
            <person name="Batra D."/>
            <person name="Pryor J."/>
            <person name="Bernardet J.-F."/>
            <person name="Hugo C."/>
            <person name="Kampfer P."/>
            <person name="Newman J.D."/>
            <person name="McQuiston J.R."/>
        </authorList>
    </citation>
    <scope>NUCLEOTIDE SEQUENCE [LARGE SCALE GENOMIC DNA]</scope>
    <source>
        <strain evidence="6">H6466</strain>
    </source>
</reference>
<sequence length="61" mass="6876">MGKGDQKSTKGKRVRGSYGKTRPRKSSKTGLLTEERTKDNEEKTSSEEKPKAKRTKNPSHN</sequence>
<evidence type="ECO:0000256" key="1">
    <source>
        <dbReference type="ARBA" id="ARBA00010834"/>
    </source>
</evidence>